<name>A0A0D3JXL1_EMIH1</name>
<evidence type="ECO:0000313" key="3">
    <source>
        <dbReference type="EnsemblProtists" id="EOD28246"/>
    </source>
</evidence>
<evidence type="ECO:0000313" key="4">
    <source>
        <dbReference type="Proteomes" id="UP000013827"/>
    </source>
</evidence>
<dbReference type="STRING" id="2903.R1EZ57"/>
<reference evidence="3" key="2">
    <citation type="submission" date="2024-10" db="UniProtKB">
        <authorList>
            <consortium name="EnsemblProtists"/>
        </authorList>
    </citation>
    <scope>IDENTIFICATION</scope>
</reference>
<protein>
    <recommendedName>
        <fullName evidence="2">L-asparaginase N-terminal domain-containing protein</fullName>
    </recommendedName>
</protein>
<dbReference type="RefSeq" id="XP_005780675.1">
    <property type="nucleotide sequence ID" value="XM_005780618.1"/>
</dbReference>
<dbReference type="InterPro" id="IPR006034">
    <property type="entry name" value="Asparaginase/glutaminase-like"/>
</dbReference>
<sequence>MAPPRSARTAQGWDVLCNWKTCGGCTQCSGLNQQAWVECGRQGRCSESPRWADPAELHPVRCCSDLEKDPPWRKNKDCSVWAGSEGGGMGDCPGDMTLLKAEALCAAAGGRLCTSGELLDDCSKGTGCGHDNDLVWSGDRASPSKSPPPSPPSPSSPPSRSCRKRISLAVGQVCMDEPTFAGNVGGTDATVACQSMCEADPSCEFASVWTTGWAQPDPPRCPPFCFVKTHHWRAGRVAGGAESTRYTPKSTRCRRRRDYPRTTMGYAFEIDEPAAIRVLTVAQVEGWRCESVCKKDSTEITTEDRESLVMSIRRAPERRIVVTHGTDTMIETAQFVEASGAAVGKSVAFVGAMKPERFKDSDATFNVGVAVGVTDVLPPGSVVVCMGGRAIPAARCMRDLDSGRYYDANRVLA</sequence>
<dbReference type="EnsemblProtists" id="EOD28246">
    <property type="protein sequence ID" value="EOD28246"/>
    <property type="gene ID" value="EMIHUDRAFT_235032"/>
</dbReference>
<dbReference type="GeneID" id="17273792"/>
<dbReference type="KEGG" id="ehx:EMIHUDRAFT_235032"/>
<dbReference type="Proteomes" id="UP000013827">
    <property type="component" value="Unassembled WGS sequence"/>
</dbReference>
<keyword evidence="4" id="KW-1185">Reference proteome</keyword>
<feature type="domain" description="L-asparaginase N-terminal" evidence="2">
    <location>
        <begin position="264"/>
        <end position="397"/>
    </location>
</feature>
<dbReference type="AlphaFoldDB" id="A0A0D3JXL1"/>
<dbReference type="eggNOG" id="ENOG502S4VT">
    <property type="taxonomic scope" value="Eukaryota"/>
</dbReference>
<dbReference type="InterPro" id="IPR027474">
    <property type="entry name" value="L-asparaginase_N"/>
</dbReference>
<evidence type="ECO:0000259" key="2">
    <source>
        <dbReference type="Pfam" id="PF00710"/>
    </source>
</evidence>
<dbReference type="PaxDb" id="2903-EOD28246"/>
<dbReference type="Gene3D" id="3.40.50.1170">
    <property type="entry name" value="L-asparaginase, N-terminal domain"/>
    <property type="match status" value="1"/>
</dbReference>
<evidence type="ECO:0000256" key="1">
    <source>
        <dbReference type="SAM" id="MobiDB-lite"/>
    </source>
</evidence>
<dbReference type="HOGENOM" id="CLU_666370_0_0_1"/>
<dbReference type="Pfam" id="PF00710">
    <property type="entry name" value="Asparaginase"/>
    <property type="match status" value="1"/>
</dbReference>
<dbReference type="PIRSF" id="PIRSF500176">
    <property type="entry name" value="L_ASNase"/>
    <property type="match status" value="1"/>
</dbReference>
<dbReference type="PIRSF" id="PIRSF001220">
    <property type="entry name" value="L-ASNase_gatD"/>
    <property type="match status" value="1"/>
</dbReference>
<feature type="region of interest" description="Disordered" evidence="1">
    <location>
        <begin position="136"/>
        <end position="162"/>
    </location>
</feature>
<reference evidence="4" key="1">
    <citation type="journal article" date="2013" name="Nature">
        <title>Pan genome of the phytoplankton Emiliania underpins its global distribution.</title>
        <authorList>
            <person name="Read B.A."/>
            <person name="Kegel J."/>
            <person name="Klute M.J."/>
            <person name="Kuo A."/>
            <person name="Lefebvre S.C."/>
            <person name="Maumus F."/>
            <person name="Mayer C."/>
            <person name="Miller J."/>
            <person name="Monier A."/>
            <person name="Salamov A."/>
            <person name="Young J."/>
            <person name="Aguilar M."/>
            <person name="Claverie J.M."/>
            <person name="Frickenhaus S."/>
            <person name="Gonzalez K."/>
            <person name="Herman E.K."/>
            <person name="Lin Y.C."/>
            <person name="Napier J."/>
            <person name="Ogata H."/>
            <person name="Sarno A.F."/>
            <person name="Shmutz J."/>
            <person name="Schroeder D."/>
            <person name="de Vargas C."/>
            <person name="Verret F."/>
            <person name="von Dassow P."/>
            <person name="Valentin K."/>
            <person name="Van de Peer Y."/>
            <person name="Wheeler G."/>
            <person name="Dacks J.B."/>
            <person name="Delwiche C.F."/>
            <person name="Dyhrman S.T."/>
            <person name="Glockner G."/>
            <person name="John U."/>
            <person name="Richards T."/>
            <person name="Worden A.Z."/>
            <person name="Zhang X."/>
            <person name="Grigoriev I.V."/>
            <person name="Allen A.E."/>
            <person name="Bidle K."/>
            <person name="Borodovsky M."/>
            <person name="Bowler C."/>
            <person name="Brownlee C."/>
            <person name="Cock J.M."/>
            <person name="Elias M."/>
            <person name="Gladyshev V.N."/>
            <person name="Groth M."/>
            <person name="Guda C."/>
            <person name="Hadaegh A."/>
            <person name="Iglesias-Rodriguez M.D."/>
            <person name="Jenkins J."/>
            <person name="Jones B.M."/>
            <person name="Lawson T."/>
            <person name="Leese F."/>
            <person name="Lindquist E."/>
            <person name="Lobanov A."/>
            <person name="Lomsadze A."/>
            <person name="Malik S.B."/>
            <person name="Marsh M.E."/>
            <person name="Mackinder L."/>
            <person name="Mock T."/>
            <person name="Mueller-Roeber B."/>
            <person name="Pagarete A."/>
            <person name="Parker M."/>
            <person name="Probert I."/>
            <person name="Quesneville H."/>
            <person name="Raines C."/>
            <person name="Rensing S.A."/>
            <person name="Riano-Pachon D.M."/>
            <person name="Richier S."/>
            <person name="Rokitta S."/>
            <person name="Shiraiwa Y."/>
            <person name="Soanes D.M."/>
            <person name="van der Giezen M."/>
            <person name="Wahlund T.M."/>
            <person name="Williams B."/>
            <person name="Wilson W."/>
            <person name="Wolfe G."/>
            <person name="Wurch L.L."/>
        </authorList>
    </citation>
    <scope>NUCLEOTIDE SEQUENCE</scope>
</reference>
<dbReference type="InterPro" id="IPR036152">
    <property type="entry name" value="Asp/glu_Ase-like_sf"/>
</dbReference>
<feature type="compositionally biased region" description="Pro residues" evidence="1">
    <location>
        <begin position="145"/>
        <end position="157"/>
    </location>
</feature>
<dbReference type="SUPFAM" id="SSF53774">
    <property type="entry name" value="Glutaminase/Asparaginase"/>
    <property type="match status" value="1"/>
</dbReference>
<accession>A0A0D3JXL1</accession>
<organism evidence="3 4">
    <name type="scientific">Emiliania huxleyi (strain CCMP1516)</name>
    <dbReference type="NCBI Taxonomy" id="280463"/>
    <lineage>
        <taxon>Eukaryota</taxon>
        <taxon>Haptista</taxon>
        <taxon>Haptophyta</taxon>
        <taxon>Prymnesiophyceae</taxon>
        <taxon>Isochrysidales</taxon>
        <taxon>Noelaerhabdaceae</taxon>
        <taxon>Emiliania</taxon>
    </lineage>
</organism>
<dbReference type="InterPro" id="IPR037152">
    <property type="entry name" value="L-asparaginase_N_sf"/>
</dbReference>
<proteinExistence type="predicted"/>